<evidence type="ECO:0000256" key="3">
    <source>
        <dbReference type="ARBA" id="ARBA00022741"/>
    </source>
</evidence>
<keyword evidence="3" id="KW-0547">Nucleotide-binding</keyword>
<keyword evidence="7" id="KW-1185">Reference proteome</keyword>
<dbReference type="InterPro" id="IPR003439">
    <property type="entry name" value="ABC_transporter-like_ATP-bd"/>
</dbReference>
<evidence type="ECO:0000256" key="2">
    <source>
        <dbReference type="ARBA" id="ARBA00022448"/>
    </source>
</evidence>
<organism evidence="6 7">
    <name type="scientific">Sinomonas terrae</name>
    <dbReference type="NCBI Taxonomy" id="2908838"/>
    <lineage>
        <taxon>Bacteria</taxon>
        <taxon>Bacillati</taxon>
        <taxon>Actinomycetota</taxon>
        <taxon>Actinomycetes</taxon>
        <taxon>Micrococcales</taxon>
        <taxon>Micrococcaceae</taxon>
        <taxon>Sinomonas</taxon>
    </lineage>
</organism>
<dbReference type="InterPro" id="IPR003593">
    <property type="entry name" value="AAA+_ATPase"/>
</dbReference>
<keyword evidence="2" id="KW-0813">Transport</keyword>
<dbReference type="SMART" id="SM00382">
    <property type="entry name" value="AAA"/>
    <property type="match status" value="1"/>
</dbReference>
<keyword evidence="4 6" id="KW-0067">ATP-binding</keyword>
<sequence length="268" mass="27861">MPSRGETMLSFAAVGCRYSRARWVFRNASFSIAAGSTMAILGPNGSGKTTLIRCAAGLLSPREGSVTRNAPPGYVPQSHGSAFAYTAFDMVLMGRAQGKGWFQQPNSSDRAAAGAAMERVGISGLADRLLPTLSGGERQLVLIARAMATGSPLLILDEPSTGLDLKNQARVLGLLRDLRQAGMSLLLSTHHPDHARAVADQVAIVQNGGVECGSAPEMLTESRLSALYGVPVSAVDYLDAAGRPVQTIVTGLGEPTNPVVHRPVGGGG</sequence>
<dbReference type="Pfam" id="PF00005">
    <property type="entry name" value="ABC_tran"/>
    <property type="match status" value="1"/>
</dbReference>
<dbReference type="PROSITE" id="PS50893">
    <property type="entry name" value="ABC_TRANSPORTER_2"/>
    <property type="match status" value="1"/>
</dbReference>
<reference evidence="6 7" key="1">
    <citation type="submission" date="2022-03" db="EMBL/GenBank/DDBJ databases">
        <title>Sinomonas sp. isolated from a soil.</title>
        <authorList>
            <person name="Han J."/>
            <person name="Kim D.-U."/>
        </authorList>
    </citation>
    <scope>NUCLEOTIDE SEQUENCE [LARGE SCALE GENOMIC DNA]</scope>
    <source>
        <strain evidence="6 7">5-5</strain>
    </source>
</reference>
<dbReference type="Gene3D" id="3.40.50.300">
    <property type="entry name" value="P-loop containing nucleotide triphosphate hydrolases"/>
    <property type="match status" value="1"/>
</dbReference>
<comment type="similarity">
    <text evidence="1">Belongs to the ABC transporter superfamily.</text>
</comment>
<dbReference type="Proteomes" id="UP001202922">
    <property type="component" value="Unassembled WGS sequence"/>
</dbReference>
<dbReference type="InterPro" id="IPR017871">
    <property type="entry name" value="ABC_transporter-like_CS"/>
</dbReference>
<evidence type="ECO:0000256" key="1">
    <source>
        <dbReference type="ARBA" id="ARBA00005417"/>
    </source>
</evidence>
<dbReference type="GO" id="GO:0005524">
    <property type="term" value="F:ATP binding"/>
    <property type="evidence" value="ECO:0007669"/>
    <property type="project" value="UniProtKB-KW"/>
</dbReference>
<comment type="caution">
    <text evidence="6">The sequence shown here is derived from an EMBL/GenBank/DDBJ whole genome shotgun (WGS) entry which is preliminary data.</text>
</comment>
<evidence type="ECO:0000256" key="4">
    <source>
        <dbReference type="ARBA" id="ARBA00022840"/>
    </source>
</evidence>
<dbReference type="SUPFAM" id="SSF52540">
    <property type="entry name" value="P-loop containing nucleoside triphosphate hydrolases"/>
    <property type="match status" value="1"/>
</dbReference>
<protein>
    <submittedName>
        <fullName evidence="6">ABC transporter ATP-binding protein</fullName>
    </submittedName>
</protein>
<dbReference type="InterPro" id="IPR027417">
    <property type="entry name" value="P-loop_NTPase"/>
</dbReference>
<feature type="domain" description="ABC transporter" evidence="5">
    <location>
        <begin position="9"/>
        <end position="232"/>
    </location>
</feature>
<dbReference type="EMBL" id="JAKZBV010000001">
    <property type="protein sequence ID" value="MCH6468589.1"/>
    <property type="molecule type" value="Genomic_DNA"/>
</dbReference>
<gene>
    <name evidence="6" type="ORF">L0M17_01080</name>
</gene>
<dbReference type="PANTHER" id="PTHR42734:SF6">
    <property type="entry name" value="MOLYBDATE IMPORT ATP-BINDING PROTEIN MOLC"/>
    <property type="match status" value="1"/>
</dbReference>
<evidence type="ECO:0000313" key="6">
    <source>
        <dbReference type="EMBL" id="MCH6468589.1"/>
    </source>
</evidence>
<evidence type="ECO:0000259" key="5">
    <source>
        <dbReference type="PROSITE" id="PS50893"/>
    </source>
</evidence>
<dbReference type="RefSeq" id="WP_241050441.1">
    <property type="nucleotide sequence ID" value="NZ_JAKZBV010000001.1"/>
</dbReference>
<name>A0ABS9TVZ2_9MICC</name>
<dbReference type="PANTHER" id="PTHR42734">
    <property type="entry name" value="METAL TRANSPORT SYSTEM ATP-BINDING PROTEIN TM_0124-RELATED"/>
    <property type="match status" value="1"/>
</dbReference>
<accession>A0ABS9TVZ2</accession>
<dbReference type="PROSITE" id="PS00211">
    <property type="entry name" value="ABC_TRANSPORTER_1"/>
    <property type="match status" value="1"/>
</dbReference>
<dbReference type="InterPro" id="IPR050153">
    <property type="entry name" value="Metal_Ion_Import_ABC"/>
</dbReference>
<proteinExistence type="inferred from homology"/>
<evidence type="ECO:0000313" key="7">
    <source>
        <dbReference type="Proteomes" id="UP001202922"/>
    </source>
</evidence>